<dbReference type="Pfam" id="PF01239">
    <property type="entry name" value="PPTA"/>
    <property type="match status" value="5"/>
</dbReference>
<comment type="similarity">
    <text evidence="1 9">Belongs to the protein prenyltransferase subunit alpha family.</text>
</comment>
<evidence type="ECO:0000256" key="8">
    <source>
        <dbReference type="ARBA" id="ARBA00047658"/>
    </source>
</evidence>
<name>A0A0V0G4N9_TRIDM</name>
<dbReference type="InterPro" id="IPR001611">
    <property type="entry name" value="Leu-rich_rpt"/>
</dbReference>
<evidence type="ECO:0000256" key="2">
    <source>
        <dbReference type="ARBA" id="ARBA00012656"/>
    </source>
</evidence>
<dbReference type="Gene3D" id="3.80.10.10">
    <property type="entry name" value="Ribonuclease Inhibitor"/>
    <property type="match status" value="1"/>
</dbReference>
<feature type="compositionally biased region" description="Basic and acidic residues" evidence="10">
    <location>
        <begin position="7"/>
        <end position="25"/>
    </location>
</feature>
<dbReference type="InterPro" id="IPR002088">
    <property type="entry name" value="Prenyl_trans_a"/>
</dbReference>
<evidence type="ECO:0000256" key="1">
    <source>
        <dbReference type="ARBA" id="ARBA00006734"/>
    </source>
</evidence>
<dbReference type="PROSITE" id="PS51147">
    <property type="entry name" value="PFTA"/>
    <property type="match status" value="5"/>
</dbReference>
<proteinExistence type="inferred from homology"/>
<dbReference type="FunFam" id="1.25.40.120:FF:000035">
    <property type="entry name" value="Geranylgeranyl transferase type-2 subunit alpha"/>
    <property type="match status" value="1"/>
</dbReference>
<protein>
    <recommendedName>
        <fullName evidence="3 9">Geranylgeranyl transferase type-2 subunit alpha</fullName>
        <ecNumber evidence="2 9">2.5.1.60</ecNumber>
    </recommendedName>
    <alternativeName>
        <fullName evidence="7 9">Geranylgeranyl transferase type II subunit alpha</fullName>
    </alternativeName>
</protein>
<evidence type="ECO:0000313" key="11">
    <source>
        <dbReference type="EMBL" id="JAP02648.1"/>
    </source>
</evidence>
<dbReference type="GO" id="GO:0004663">
    <property type="term" value="F:Rab geranylgeranyltransferase activity"/>
    <property type="evidence" value="ECO:0007669"/>
    <property type="project" value="UniProtKB-UniRule"/>
</dbReference>
<evidence type="ECO:0000256" key="10">
    <source>
        <dbReference type="SAM" id="MobiDB-lite"/>
    </source>
</evidence>
<dbReference type="SUPFAM" id="SSF52058">
    <property type="entry name" value="L domain-like"/>
    <property type="match status" value="1"/>
</dbReference>
<comment type="function">
    <text evidence="9">Catalyzes the transfer of a geranyl-geranyl moiety from geranyl-geranyl pyrophosphate to cysteines occuring in specific C-terminal amino acid sequences.</text>
</comment>
<evidence type="ECO:0000256" key="6">
    <source>
        <dbReference type="ARBA" id="ARBA00022737"/>
    </source>
</evidence>
<dbReference type="AlphaFoldDB" id="A0A0V0G4N9"/>
<accession>A0A0V0G4N9</accession>
<dbReference type="EMBL" id="GECL01003476">
    <property type="protein sequence ID" value="JAP02648.1"/>
    <property type="molecule type" value="Transcribed_RNA"/>
</dbReference>
<dbReference type="GO" id="GO:0005968">
    <property type="term" value="C:Rab-protein geranylgeranyltransferase complex"/>
    <property type="evidence" value="ECO:0007669"/>
    <property type="project" value="TreeGrafter"/>
</dbReference>
<evidence type="ECO:0000256" key="4">
    <source>
        <dbReference type="ARBA" id="ARBA00022602"/>
    </source>
</evidence>
<comment type="catalytic activity">
    <reaction evidence="8 9">
        <text>geranylgeranyl diphosphate + L-cysteinyl-[protein] = S-geranylgeranyl-L-cysteinyl-[protein] + diphosphate</text>
        <dbReference type="Rhea" id="RHEA:21240"/>
        <dbReference type="Rhea" id="RHEA-COMP:10131"/>
        <dbReference type="Rhea" id="RHEA-COMP:11537"/>
        <dbReference type="ChEBI" id="CHEBI:29950"/>
        <dbReference type="ChEBI" id="CHEBI:33019"/>
        <dbReference type="ChEBI" id="CHEBI:57533"/>
        <dbReference type="ChEBI" id="CHEBI:86021"/>
        <dbReference type="EC" id="2.5.1.60"/>
    </reaction>
</comment>
<dbReference type="GO" id="GO:0097354">
    <property type="term" value="P:prenylation"/>
    <property type="evidence" value="ECO:0007669"/>
    <property type="project" value="UniProtKB-UniRule"/>
</dbReference>
<feature type="non-terminal residue" evidence="11">
    <location>
        <position position="1"/>
    </location>
</feature>
<dbReference type="EC" id="2.5.1.60" evidence="2 9"/>
<evidence type="ECO:0000256" key="9">
    <source>
        <dbReference type="RuleBase" id="RU367120"/>
    </source>
</evidence>
<dbReference type="PROSITE" id="PS51450">
    <property type="entry name" value="LRR"/>
    <property type="match status" value="1"/>
</dbReference>
<evidence type="ECO:0000256" key="3">
    <source>
        <dbReference type="ARBA" id="ARBA00014772"/>
    </source>
</evidence>
<evidence type="ECO:0000256" key="7">
    <source>
        <dbReference type="ARBA" id="ARBA00031267"/>
    </source>
</evidence>
<keyword evidence="5 9" id="KW-0808">Transferase</keyword>
<feature type="region of interest" description="Disordered" evidence="10">
    <location>
        <begin position="1"/>
        <end position="25"/>
    </location>
</feature>
<dbReference type="Gene3D" id="1.25.40.120">
    <property type="entry name" value="Protein prenylyltransferase"/>
    <property type="match status" value="1"/>
</dbReference>
<dbReference type="PANTHER" id="PTHR11129:SF2">
    <property type="entry name" value="GERANYLGERANYL TRANSFERASE TYPE-2 SUBUNIT ALPHA"/>
    <property type="match status" value="1"/>
</dbReference>
<dbReference type="InterPro" id="IPR032675">
    <property type="entry name" value="LRR_dom_sf"/>
</dbReference>
<evidence type="ECO:0000256" key="5">
    <source>
        <dbReference type="ARBA" id="ARBA00022679"/>
    </source>
</evidence>
<organism evidence="11">
    <name type="scientific">Triatoma dimidiata</name>
    <name type="common">Kissing bug</name>
    <name type="synonym">Meccus dimidiatus</name>
    <dbReference type="NCBI Taxonomy" id="72491"/>
    <lineage>
        <taxon>Eukaryota</taxon>
        <taxon>Metazoa</taxon>
        <taxon>Ecdysozoa</taxon>
        <taxon>Arthropoda</taxon>
        <taxon>Hexapoda</taxon>
        <taxon>Insecta</taxon>
        <taxon>Pterygota</taxon>
        <taxon>Neoptera</taxon>
        <taxon>Paraneoptera</taxon>
        <taxon>Hemiptera</taxon>
        <taxon>Heteroptera</taxon>
        <taxon>Panheteroptera</taxon>
        <taxon>Cimicomorpha</taxon>
        <taxon>Reduviidae</taxon>
        <taxon>Triatominae</taxon>
        <taxon>Triatoma</taxon>
    </lineage>
</organism>
<dbReference type="Gene3D" id="2.60.40.1130">
    <property type="entry name" value="Rab geranylgeranyltransferase alpha-subunit, insert domain"/>
    <property type="match status" value="1"/>
</dbReference>
<sequence>HGQAKIKSSEEEKEKKRKEREQKVKHYKTGMEKIFAKRKNQEHDNEALTLTADILMSNPDVYTLWNFRKEILLTYKKEKTDEDLSKLLSSELGLTEVCLKYNPKSYCAWYHRLWLISNWPRPDLMVELNLCNKYLKMDERNFHCWDYRRAVVSLLGLQPVEELQYTLTKIEENFSNYSSWHYRSKLLPRIHPDPAGVRPVDEKNHLYELELVENAAFTDPNDQSAWFYLRWLLGRLQPPLKAVLLSGRNIRLCAAFNRSVTFCDKDNLREEGVNVYIEGSPQTKWMSLCYVKDAGIHSSKAWFVDLPANVSDTMKVIFTYKDGHNEEVTLQKNSDYCWFSEPVFDSPFSPNLVTVLNQQLNSCNQLLELEPESKWTLLTSTVLMQALDKFGYKDIILKRLELLKKCDKLRANYYDDLRSKFLIECLLQKWDFSEKVSFANLDLTTVYHSQYLIGAITVDFTNNRLSRSLHDLYTLSKCQVLHLDKNNLENLKGLPRLPALKTLTLHGNKLSSVEDIVPYLSKHKSLERLVISNNPIATHGFGDLAMALPGVSIICDSQANQL</sequence>
<reference evidence="11" key="1">
    <citation type="journal article" date="2018" name="J. Proteomics">
        <title>Exploring the molecular complexity of Triatoma dimidiata sialome.</title>
        <authorList>
            <person name="Santiago P.B."/>
            <person name="de Araujo C.N."/>
            <person name="Charneau S."/>
            <person name="Bastos I.M.D."/>
            <person name="Assumpcao T.C.F."/>
            <person name="Queiroz R.M.L."/>
            <person name="Praca Y.R."/>
            <person name="Cordeiro T.M."/>
            <person name="Garcia C.H.S."/>
            <person name="da Silva I.G."/>
            <person name="Raiol T."/>
            <person name="Motta F.N."/>
            <person name="de Araujo Oliveira J.V."/>
            <person name="de Sousa M.V."/>
            <person name="Ribeiro J.M.C."/>
            <person name="de Santana J.M."/>
        </authorList>
    </citation>
    <scope>NUCLEOTIDE SEQUENCE</scope>
    <source>
        <strain evidence="11">Santander</strain>
        <tissue evidence="11">Salivary glands</tissue>
    </source>
</reference>
<keyword evidence="6" id="KW-0677">Repeat</keyword>
<keyword evidence="4 9" id="KW-0637">Prenyltransferase</keyword>
<dbReference type="PANTHER" id="PTHR11129">
    <property type="entry name" value="PROTEIN FARNESYLTRANSFERASE ALPHA SUBUNIT/RAB GERANYLGERANYL TRANSFERASE ALPHA SUBUNIT"/>
    <property type="match status" value="1"/>
</dbReference>
<dbReference type="SUPFAM" id="SSF48439">
    <property type="entry name" value="Protein prenylyltransferase"/>
    <property type="match status" value="1"/>
</dbReference>